<evidence type="ECO:0000256" key="4">
    <source>
        <dbReference type="ARBA" id="ARBA00012483"/>
    </source>
</evidence>
<dbReference type="InterPro" id="IPR008271">
    <property type="entry name" value="Ser/Thr_kinase_AS"/>
</dbReference>
<feature type="domain" description="U-box" evidence="14">
    <location>
        <begin position="671"/>
        <end position="740"/>
    </location>
</feature>
<dbReference type="InterPro" id="IPR051348">
    <property type="entry name" value="U-box_ubiquitin_ligases"/>
</dbReference>
<keyword evidence="16" id="KW-1185">Reference proteome</keyword>
<evidence type="ECO:0000256" key="10">
    <source>
        <dbReference type="ARBA" id="ARBA00022840"/>
    </source>
</evidence>
<dbReference type="Proteomes" id="UP001152561">
    <property type="component" value="Unassembled WGS sequence"/>
</dbReference>
<keyword evidence="9" id="KW-0833">Ubl conjugation pathway</keyword>
<reference evidence="16" key="1">
    <citation type="journal article" date="2023" name="Proc. Natl. Acad. Sci. U.S.A.">
        <title>Genomic and structural basis for evolution of tropane alkaloid biosynthesis.</title>
        <authorList>
            <person name="Wanga Y.-J."/>
            <person name="Taina T."/>
            <person name="Yua J.-Y."/>
            <person name="Lia J."/>
            <person name="Xua B."/>
            <person name="Chenc J."/>
            <person name="D'Auriad J.C."/>
            <person name="Huanga J.-P."/>
            <person name="Huanga S.-X."/>
        </authorList>
    </citation>
    <scope>NUCLEOTIDE SEQUENCE [LARGE SCALE GENOMIC DNA]</scope>
    <source>
        <strain evidence="16">cv. KIB-2019</strain>
    </source>
</reference>
<keyword evidence="7 11" id="KW-0547">Nucleotide-binding</keyword>
<dbReference type="OrthoDB" id="10064100at2759"/>
<dbReference type="PROSITE" id="PS00107">
    <property type="entry name" value="PROTEIN_KINASE_ATP"/>
    <property type="match status" value="1"/>
</dbReference>
<dbReference type="Gene3D" id="1.10.510.10">
    <property type="entry name" value="Transferase(Phosphotransferase) domain 1"/>
    <property type="match status" value="1"/>
</dbReference>
<dbReference type="InterPro" id="IPR003613">
    <property type="entry name" value="Ubox_domain"/>
</dbReference>
<dbReference type="AlphaFoldDB" id="A0A9Q1MV55"/>
<dbReference type="InterPro" id="IPR000719">
    <property type="entry name" value="Prot_kinase_dom"/>
</dbReference>
<keyword evidence="10 11" id="KW-0067">ATP-binding</keyword>
<dbReference type="PANTHER" id="PTHR45647">
    <property type="entry name" value="OS02G0152300 PROTEIN"/>
    <property type="match status" value="1"/>
</dbReference>
<keyword evidence="6" id="KW-0808">Transferase</keyword>
<keyword evidence="8" id="KW-0418">Kinase</keyword>
<protein>
    <recommendedName>
        <fullName evidence="4">RING-type E3 ubiquitin transferase</fullName>
        <ecNumber evidence="4">2.3.2.27</ecNumber>
    </recommendedName>
</protein>
<dbReference type="Pfam" id="PF00582">
    <property type="entry name" value="Usp"/>
    <property type="match status" value="1"/>
</dbReference>
<dbReference type="SUPFAM" id="SSF52402">
    <property type="entry name" value="Adenine nucleotide alpha hydrolases-like"/>
    <property type="match status" value="1"/>
</dbReference>
<dbReference type="InterPro" id="IPR011009">
    <property type="entry name" value="Kinase-like_dom_sf"/>
</dbReference>
<evidence type="ECO:0000256" key="11">
    <source>
        <dbReference type="PROSITE-ProRule" id="PRU10141"/>
    </source>
</evidence>
<dbReference type="CDD" id="cd01989">
    <property type="entry name" value="USP_STK_Ubox_N"/>
    <property type="match status" value="1"/>
</dbReference>
<dbReference type="Gene3D" id="3.30.40.10">
    <property type="entry name" value="Zinc/RING finger domain, C3HC4 (zinc finger)"/>
    <property type="match status" value="1"/>
</dbReference>
<accession>A0A9Q1MV55</accession>
<evidence type="ECO:0000256" key="5">
    <source>
        <dbReference type="ARBA" id="ARBA00022527"/>
    </source>
</evidence>
<evidence type="ECO:0000256" key="12">
    <source>
        <dbReference type="SAM" id="Coils"/>
    </source>
</evidence>
<feature type="binding site" evidence="11">
    <location>
        <position position="418"/>
    </location>
    <ligand>
        <name>ATP</name>
        <dbReference type="ChEBI" id="CHEBI:30616"/>
    </ligand>
</feature>
<dbReference type="InterPro" id="IPR017441">
    <property type="entry name" value="Protein_kinase_ATP_BS"/>
</dbReference>
<dbReference type="PROSITE" id="PS50011">
    <property type="entry name" value="PROTEIN_KINASE_DOM"/>
    <property type="match status" value="1"/>
</dbReference>
<keyword evidence="5" id="KW-0723">Serine/threonine-protein kinase</keyword>
<evidence type="ECO:0000256" key="9">
    <source>
        <dbReference type="ARBA" id="ARBA00022786"/>
    </source>
</evidence>
<dbReference type="Pfam" id="PF07714">
    <property type="entry name" value="PK_Tyr_Ser-Thr"/>
    <property type="match status" value="1"/>
</dbReference>
<proteinExistence type="predicted"/>
<evidence type="ECO:0000256" key="6">
    <source>
        <dbReference type="ARBA" id="ARBA00022679"/>
    </source>
</evidence>
<dbReference type="SMART" id="SM00220">
    <property type="entry name" value="S_TKc"/>
    <property type="match status" value="1"/>
</dbReference>
<dbReference type="CDD" id="cd16655">
    <property type="entry name" value="RING-Ubox_WDSUB1-like"/>
    <property type="match status" value="1"/>
</dbReference>
<dbReference type="SUPFAM" id="SSF57850">
    <property type="entry name" value="RING/U-box"/>
    <property type="match status" value="1"/>
</dbReference>
<comment type="caution">
    <text evidence="15">The sequence shown here is derived from an EMBL/GenBank/DDBJ whole genome shotgun (WGS) entry which is preliminary data.</text>
</comment>
<dbReference type="InterPro" id="IPR001245">
    <property type="entry name" value="Ser-Thr/Tyr_kinase_cat_dom"/>
</dbReference>
<evidence type="ECO:0000259" key="14">
    <source>
        <dbReference type="PROSITE" id="PS51698"/>
    </source>
</evidence>
<evidence type="ECO:0000256" key="3">
    <source>
        <dbReference type="ARBA" id="ARBA00004906"/>
    </source>
</evidence>
<dbReference type="SUPFAM" id="SSF56112">
    <property type="entry name" value="Protein kinase-like (PK-like)"/>
    <property type="match status" value="1"/>
</dbReference>
<evidence type="ECO:0000256" key="7">
    <source>
        <dbReference type="ARBA" id="ARBA00022741"/>
    </source>
</evidence>
<evidence type="ECO:0000256" key="8">
    <source>
        <dbReference type="ARBA" id="ARBA00022777"/>
    </source>
</evidence>
<name>A0A9Q1MV55_9SOLA</name>
<evidence type="ECO:0000313" key="15">
    <source>
        <dbReference type="EMBL" id="KAJ8568736.1"/>
    </source>
</evidence>
<sequence>MKVDGDGRPMVDVAVAVKSGEGKGSQRAVRWAIEKLLPKVHRFVLIHVMPTITSIPTPSGESIPVNELDDNVVEMYIEDMRAKCKDIFIPFKNLCKRKNVETVVLEGDNPATVLLKYVAQAGINSLVLGSSSPSYFGRRQKDGGVPSAILKHAPESFDVYVVSSNGLVKNSLNPLLSTETELYTINHQESSASCPSMEFHSRASSLADFTHLNSPAFLHGNTSNHISPQQRCTQNLEESATGLEAVKSSHSSTYSEPSDIQVEMGRLRLELQNTITLYNQTCEHLIHAQNKVQLLSSECLEETRKVNAAKEREESLRRTAAEVKKKHVETEKEVEIARKLLAKEACERQIAELKALQQSLEKQKVVNALLSCDSRYRRLTREEIEVATDFFSESKMIGEGSYGKVYKGNLDHTPVAIKVLHSDTSQKKEEFLREVEVLSQFHHPHIVLLLGASPENGCLVYEYMENGSLGDYIFQGKNRPLPWFVRFRILFEVACALAFLHNSKPEPIVHRDLKPGNILLDKNYVSKIGDVGLAKIMSDIVPESITEYRNSILAGTLAYMDPEYLRTGTLRPKSDLYAFGIITLQLLAACHPNGLIMKFEKAIDTDSLTDVLDKSVVDWPLIEAEELSKMALQCCKLRCRDRPDLETEVLPLLKRLFEFAEMHVRVEGNLRPPSQYFCPILQEVMEDPHIAADGFTYEHRAIKTWVDRHNVSPVTKQRLQHKMLTPNHTLRLAIQDWRSH</sequence>
<evidence type="ECO:0000313" key="16">
    <source>
        <dbReference type="Proteomes" id="UP001152561"/>
    </source>
</evidence>
<dbReference type="Pfam" id="PF04564">
    <property type="entry name" value="U-box"/>
    <property type="match status" value="1"/>
</dbReference>
<dbReference type="GO" id="GO:0061630">
    <property type="term" value="F:ubiquitin protein ligase activity"/>
    <property type="evidence" value="ECO:0007669"/>
    <property type="project" value="UniProtKB-EC"/>
</dbReference>
<dbReference type="PANTHER" id="PTHR45647:SF65">
    <property type="entry name" value="U-BOX DOMAIN-CONTAINING PROTEIN KINASE FAMILY PROTEIN"/>
    <property type="match status" value="1"/>
</dbReference>
<dbReference type="EC" id="2.3.2.27" evidence="4"/>
<gene>
    <name evidence="15" type="ORF">K7X08_030958</name>
</gene>
<dbReference type="InterPro" id="IPR013083">
    <property type="entry name" value="Znf_RING/FYVE/PHD"/>
</dbReference>
<comment type="catalytic activity">
    <reaction evidence="1">
        <text>S-ubiquitinyl-[E2 ubiquitin-conjugating enzyme]-L-cysteine + [acceptor protein]-L-lysine = [E2 ubiquitin-conjugating enzyme]-L-cysteine + N(6)-ubiquitinyl-[acceptor protein]-L-lysine.</text>
        <dbReference type="EC" id="2.3.2.27"/>
    </reaction>
</comment>
<evidence type="ECO:0000259" key="13">
    <source>
        <dbReference type="PROSITE" id="PS50011"/>
    </source>
</evidence>
<dbReference type="Gene3D" id="3.40.50.620">
    <property type="entry name" value="HUPs"/>
    <property type="match status" value="1"/>
</dbReference>
<comment type="pathway">
    <text evidence="3">Protein modification; protein ubiquitination.</text>
</comment>
<dbReference type="SMART" id="SM00504">
    <property type="entry name" value="Ubox"/>
    <property type="match status" value="1"/>
</dbReference>
<feature type="domain" description="Protein kinase" evidence="13">
    <location>
        <begin position="391"/>
        <end position="653"/>
    </location>
</feature>
<dbReference type="EMBL" id="JAJAGQ010000003">
    <property type="protein sequence ID" value="KAJ8568736.1"/>
    <property type="molecule type" value="Genomic_DNA"/>
</dbReference>
<keyword evidence="12" id="KW-0175">Coiled coil</keyword>
<feature type="coiled-coil region" evidence="12">
    <location>
        <begin position="306"/>
        <end position="363"/>
    </location>
</feature>
<dbReference type="GO" id="GO:0005524">
    <property type="term" value="F:ATP binding"/>
    <property type="evidence" value="ECO:0007669"/>
    <property type="project" value="UniProtKB-UniRule"/>
</dbReference>
<dbReference type="InterPro" id="IPR014729">
    <property type="entry name" value="Rossmann-like_a/b/a_fold"/>
</dbReference>
<evidence type="ECO:0000256" key="1">
    <source>
        <dbReference type="ARBA" id="ARBA00000900"/>
    </source>
</evidence>
<dbReference type="Gene3D" id="3.30.200.20">
    <property type="entry name" value="Phosphorylase Kinase, domain 1"/>
    <property type="match status" value="1"/>
</dbReference>
<comment type="function">
    <text evidence="2">Functions as an E3 ubiquitin ligase.</text>
</comment>
<dbReference type="PROSITE" id="PS51698">
    <property type="entry name" value="U_BOX"/>
    <property type="match status" value="1"/>
</dbReference>
<organism evidence="15 16">
    <name type="scientific">Anisodus acutangulus</name>
    <dbReference type="NCBI Taxonomy" id="402998"/>
    <lineage>
        <taxon>Eukaryota</taxon>
        <taxon>Viridiplantae</taxon>
        <taxon>Streptophyta</taxon>
        <taxon>Embryophyta</taxon>
        <taxon>Tracheophyta</taxon>
        <taxon>Spermatophyta</taxon>
        <taxon>Magnoliopsida</taxon>
        <taxon>eudicotyledons</taxon>
        <taxon>Gunneridae</taxon>
        <taxon>Pentapetalae</taxon>
        <taxon>asterids</taxon>
        <taxon>lamiids</taxon>
        <taxon>Solanales</taxon>
        <taxon>Solanaceae</taxon>
        <taxon>Solanoideae</taxon>
        <taxon>Hyoscyameae</taxon>
        <taxon>Anisodus</taxon>
    </lineage>
</organism>
<dbReference type="PROSITE" id="PS00108">
    <property type="entry name" value="PROTEIN_KINASE_ST"/>
    <property type="match status" value="1"/>
</dbReference>
<dbReference type="InterPro" id="IPR006016">
    <property type="entry name" value="UspA"/>
</dbReference>
<dbReference type="GO" id="GO:0004674">
    <property type="term" value="F:protein serine/threonine kinase activity"/>
    <property type="evidence" value="ECO:0007669"/>
    <property type="project" value="UniProtKB-KW"/>
</dbReference>
<dbReference type="GO" id="GO:0016567">
    <property type="term" value="P:protein ubiquitination"/>
    <property type="evidence" value="ECO:0007669"/>
    <property type="project" value="InterPro"/>
</dbReference>
<evidence type="ECO:0000256" key="2">
    <source>
        <dbReference type="ARBA" id="ARBA00003861"/>
    </source>
</evidence>